<dbReference type="Gene3D" id="1.10.287.130">
    <property type="match status" value="1"/>
</dbReference>
<dbReference type="InterPro" id="IPR003661">
    <property type="entry name" value="HisK_dim/P_dom"/>
</dbReference>
<feature type="transmembrane region" description="Helical" evidence="6">
    <location>
        <begin position="67"/>
        <end position="85"/>
    </location>
</feature>
<feature type="domain" description="Histidine kinase" evidence="7">
    <location>
        <begin position="226"/>
        <end position="433"/>
    </location>
</feature>
<dbReference type="CDD" id="cd00082">
    <property type="entry name" value="HisKA"/>
    <property type="match status" value="1"/>
</dbReference>
<feature type="transmembrane region" description="Helical" evidence="6">
    <location>
        <begin position="148"/>
        <end position="166"/>
    </location>
</feature>
<keyword evidence="9" id="KW-1185">Reference proteome</keyword>
<dbReference type="InterPro" id="IPR003594">
    <property type="entry name" value="HATPase_dom"/>
</dbReference>
<dbReference type="Gene3D" id="3.30.565.10">
    <property type="entry name" value="Histidine kinase-like ATPase, C-terminal domain"/>
    <property type="match status" value="1"/>
</dbReference>
<keyword evidence="4" id="KW-0808">Transferase</keyword>
<reference evidence="8 9" key="1">
    <citation type="submission" date="2018-06" db="EMBL/GenBank/DDBJ databases">
        <title>Pedobacter endophyticus sp. nov., an endophytic bacterium isolated from a leaf of Triticum aestivum.</title>
        <authorList>
            <person name="Zhang L."/>
        </authorList>
    </citation>
    <scope>NUCLEOTIDE SEQUENCE [LARGE SCALE GENOMIC DNA]</scope>
    <source>
        <strain evidence="8 9">CM134L-2</strain>
    </source>
</reference>
<dbReference type="EMBL" id="SAYW01000001">
    <property type="protein sequence ID" value="RWU10114.1"/>
    <property type="molecule type" value="Genomic_DNA"/>
</dbReference>
<evidence type="ECO:0000313" key="8">
    <source>
        <dbReference type="EMBL" id="RWU10114.1"/>
    </source>
</evidence>
<feature type="transmembrane region" description="Helical" evidence="6">
    <location>
        <begin position="123"/>
        <end position="141"/>
    </location>
</feature>
<dbReference type="RefSeq" id="WP_113645609.1">
    <property type="nucleotide sequence ID" value="NZ_QMHN01000001.1"/>
</dbReference>
<dbReference type="PANTHER" id="PTHR43547:SF2">
    <property type="entry name" value="HYBRID SIGNAL TRANSDUCTION HISTIDINE KINASE C"/>
    <property type="match status" value="1"/>
</dbReference>
<evidence type="ECO:0000256" key="4">
    <source>
        <dbReference type="ARBA" id="ARBA00022679"/>
    </source>
</evidence>
<dbReference type="FunFam" id="3.30.565.10:FF:000006">
    <property type="entry name" value="Sensor histidine kinase WalK"/>
    <property type="match status" value="1"/>
</dbReference>
<organism evidence="8 9">
    <name type="scientific">Pedobacter chitinilyticus</name>
    <dbReference type="NCBI Taxonomy" id="2233776"/>
    <lineage>
        <taxon>Bacteria</taxon>
        <taxon>Pseudomonadati</taxon>
        <taxon>Bacteroidota</taxon>
        <taxon>Sphingobacteriia</taxon>
        <taxon>Sphingobacteriales</taxon>
        <taxon>Sphingobacteriaceae</taxon>
        <taxon>Pedobacter</taxon>
    </lineage>
</organism>
<comment type="caution">
    <text evidence="8">The sequence shown here is derived from an EMBL/GenBank/DDBJ whole genome shotgun (WGS) entry which is preliminary data.</text>
</comment>
<evidence type="ECO:0000313" key="9">
    <source>
        <dbReference type="Proteomes" id="UP000284120"/>
    </source>
</evidence>
<dbReference type="EC" id="2.7.13.3" evidence="2"/>
<dbReference type="SUPFAM" id="SSF47384">
    <property type="entry name" value="Homodimeric domain of signal transducing histidine kinase"/>
    <property type="match status" value="1"/>
</dbReference>
<keyword evidence="3" id="KW-0597">Phosphoprotein</keyword>
<keyword evidence="6" id="KW-1133">Transmembrane helix</keyword>
<accession>A0A443Z0S9</accession>
<dbReference type="GO" id="GO:0000155">
    <property type="term" value="F:phosphorelay sensor kinase activity"/>
    <property type="evidence" value="ECO:0007669"/>
    <property type="project" value="InterPro"/>
</dbReference>
<keyword evidence="6" id="KW-0472">Membrane</keyword>
<evidence type="ECO:0000256" key="1">
    <source>
        <dbReference type="ARBA" id="ARBA00000085"/>
    </source>
</evidence>
<protein>
    <recommendedName>
        <fullName evidence="2">histidine kinase</fullName>
        <ecNumber evidence="2">2.7.13.3</ecNumber>
    </recommendedName>
</protein>
<dbReference type="Pfam" id="PF02518">
    <property type="entry name" value="HATPase_c"/>
    <property type="match status" value="1"/>
</dbReference>
<feature type="transmembrane region" description="Helical" evidence="6">
    <location>
        <begin position="172"/>
        <end position="193"/>
    </location>
</feature>
<dbReference type="SMART" id="SM00387">
    <property type="entry name" value="HATPase_c"/>
    <property type="match status" value="1"/>
</dbReference>
<dbReference type="AlphaFoldDB" id="A0A443Z0S9"/>
<dbReference type="InterPro" id="IPR036890">
    <property type="entry name" value="HATPase_C_sf"/>
</dbReference>
<feature type="transmembrane region" description="Helical" evidence="6">
    <location>
        <begin position="28"/>
        <end position="47"/>
    </location>
</feature>
<keyword evidence="5 8" id="KW-0418">Kinase</keyword>
<evidence type="ECO:0000256" key="6">
    <source>
        <dbReference type="SAM" id="Phobius"/>
    </source>
</evidence>
<evidence type="ECO:0000256" key="5">
    <source>
        <dbReference type="ARBA" id="ARBA00022777"/>
    </source>
</evidence>
<dbReference type="SUPFAM" id="SSF55874">
    <property type="entry name" value="ATPase domain of HSP90 chaperone/DNA topoisomerase II/histidine kinase"/>
    <property type="match status" value="1"/>
</dbReference>
<feature type="transmembrane region" description="Helical" evidence="6">
    <location>
        <begin position="97"/>
        <end position="117"/>
    </location>
</feature>
<keyword evidence="6" id="KW-0812">Transmembrane</keyword>
<dbReference type="Pfam" id="PF00512">
    <property type="entry name" value="HisKA"/>
    <property type="match status" value="1"/>
</dbReference>
<gene>
    <name evidence="8" type="ORF">DPV69_01860</name>
</gene>
<dbReference type="InterPro" id="IPR004358">
    <property type="entry name" value="Sig_transdc_His_kin-like_C"/>
</dbReference>
<dbReference type="SMART" id="SM00388">
    <property type="entry name" value="HisKA"/>
    <property type="match status" value="1"/>
</dbReference>
<dbReference type="CDD" id="cd00075">
    <property type="entry name" value="HATPase"/>
    <property type="match status" value="1"/>
</dbReference>
<dbReference type="InterPro" id="IPR036097">
    <property type="entry name" value="HisK_dim/P_sf"/>
</dbReference>
<comment type="catalytic activity">
    <reaction evidence="1">
        <text>ATP + protein L-histidine = ADP + protein N-phospho-L-histidine.</text>
        <dbReference type="EC" id="2.7.13.3"/>
    </reaction>
</comment>
<sequence>MLHFLTYRTPPKFLKAFDEYAADGNLNFVKIISSLILILGVISRTLATVFHQDAIKIQGYDQLSLNNWFQLTFSAIFFFISINVANKQVPLRYKKIIVLAFVAFFLTSAFNISYIISLHNTKNTLFVFLVGIVAASLFFAIEYKYMKLLVIYIVLLYFAATQFSALANQQKIVNFMAGIILGMVLLSFSRYSYYFKSSHFVQIRELEEKNIEIAHLNTQKGEILSFVAHDLRAPLNNIEALSQMMLLEKGEDGETKMIYSSALQAKNIINDLIEAVRTSQPELQKETFELNPYLQKIIHKWESNTDRKIIFSQGSEHLKLSANASKLERVIDNLISNALKFSAVDKEISVLASKVKNKALIKVKDNGIGIPSELQSHIFEQFSKASRKGLQGEKSIGLGLHISHKIIEQHEGELLVNSVENEGTTFTIQLPLV</sequence>
<dbReference type="PRINTS" id="PR00344">
    <property type="entry name" value="BCTRLSENSOR"/>
</dbReference>
<evidence type="ECO:0000256" key="3">
    <source>
        <dbReference type="ARBA" id="ARBA00022553"/>
    </source>
</evidence>
<evidence type="ECO:0000259" key="7">
    <source>
        <dbReference type="PROSITE" id="PS50109"/>
    </source>
</evidence>
<dbReference type="PROSITE" id="PS50109">
    <property type="entry name" value="HIS_KIN"/>
    <property type="match status" value="1"/>
</dbReference>
<name>A0A443Z0S9_9SPHI</name>
<evidence type="ECO:0000256" key="2">
    <source>
        <dbReference type="ARBA" id="ARBA00012438"/>
    </source>
</evidence>
<dbReference type="PANTHER" id="PTHR43547">
    <property type="entry name" value="TWO-COMPONENT HISTIDINE KINASE"/>
    <property type="match status" value="1"/>
</dbReference>
<dbReference type="OrthoDB" id="9757990at2"/>
<proteinExistence type="predicted"/>
<dbReference type="InterPro" id="IPR005467">
    <property type="entry name" value="His_kinase_dom"/>
</dbReference>
<dbReference type="Proteomes" id="UP000284120">
    <property type="component" value="Unassembled WGS sequence"/>
</dbReference>